<dbReference type="CDD" id="cd08207">
    <property type="entry name" value="RLP_NonPhot"/>
    <property type="match status" value="1"/>
</dbReference>
<dbReference type="InterPro" id="IPR036422">
    <property type="entry name" value="RuBisCO_lsu_N_sf"/>
</dbReference>
<dbReference type="SFLD" id="SFLDS00014">
    <property type="entry name" value="RuBisCO"/>
    <property type="match status" value="1"/>
</dbReference>
<feature type="domain" description="Ribulose bisphosphate carboxylase large subunit C-terminal" evidence="2">
    <location>
        <begin position="140"/>
        <end position="413"/>
    </location>
</feature>
<comment type="similarity">
    <text evidence="1">Belongs to the RuBisCO large chain family.</text>
</comment>
<dbReference type="GO" id="GO:0000287">
    <property type="term" value="F:magnesium ion binding"/>
    <property type="evidence" value="ECO:0007669"/>
    <property type="project" value="InterPro"/>
</dbReference>
<evidence type="ECO:0000256" key="1">
    <source>
        <dbReference type="RuleBase" id="RU003834"/>
    </source>
</evidence>
<dbReference type="SFLD" id="SFLDG00301">
    <property type="entry name" value="RuBisCO-like_proteins"/>
    <property type="match status" value="1"/>
</dbReference>
<gene>
    <name evidence="4" type="ORF">GQF03_02245</name>
</gene>
<protein>
    <submittedName>
        <fullName evidence="4">Ribulose 1,5-bisphosphate carboxylase</fullName>
    </submittedName>
</protein>
<dbReference type="Gene3D" id="3.20.20.110">
    <property type="entry name" value="Ribulose bisphosphate carboxylase, large subunit, C-terminal domain"/>
    <property type="match status" value="1"/>
</dbReference>
<dbReference type="EMBL" id="WTVA01000001">
    <property type="protein sequence ID" value="MZR21145.1"/>
    <property type="molecule type" value="Genomic_DNA"/>
</dbReference>
<reference evidence="4 5" key="1">
    <citation type="journal article" date="2014" name="Int. J. Syst. Evol. Microbiol.">
        <title>Sneathiella chungangensis sp. nov., isolated from a marine sand, and emended description of the genus Sneathiella.</title>
        <authorList>
            <person name="Siamphan C."/>
            <person name="Kim H."/>
            <person name="Lee J.S."/>
            <person name="Kim W."/>
        </authorList>
    </citation>
    <scope>NUCLEOTIDE SEQUENCE [LARGE SCALE GENOMIC DNA]</scope>
    <source>
        <strain evidence="4 5">KCTC 32476</strain>
    </source>
</reference>
<dbReference type="InterPro" id="IPR017443">
    <property type="entry name" value="RuBisCO_lsu_fd_N"/>
</dbReference>
<dbReference type="Pfam" id="PF00016">
    <property type="entry name" value="RuBisCO_large"/>
    <property type="match status" value="1"/>
</dbReference>
<dbReference type="GO" id="GO:0015977">
    <property type="term" value="P:carbon fixation"/>
    <property type="evidence" value="ECO:0007669"/>
    <property type="project" value="InterPro"/>
</dbReference>
<evidence type="ECO:0000313" key="4">
    <source>
        <dbReference type="EMBL" id="MZR21145.1"/>
    </source>
</evidence>
<dbReference type="Proteomes" id="UP000445696">
    <property type="component" value="Unassembled WGS sequence"/>
</dbReference>
<accession>A0A845MB11</accession>
<evidence type="ECO:0000313" key="5">
    <source>
        <dbReference type="Proteomes" id="UP000445696"/>
    </source>
</evidence>
<dbReference type="InterPro" id="IPR000685">
    <property type="entry name" value="RuBisCO_lsu_C"/>
</dbReference>
<evidence type="ECO:0000259" key="2">
    <source>
        <dbReference type="Pfam" id="PF00016"/>
    </source>
</evidence>
<dbReference type="InterPro" id="IPR036376">
    <property type="entry name" value="RuBisCO_lsu_C_sf"/>
</dbReference>
<dbReference type="Pfam" id="PF02788">
    <property type="entry name" value="RuBisCO_large_N"/>
    <property type="match status" value="1"/>
</dbReference>
<keyword evidence="5" id="KW-1185">Reference proteome</keyword>
<dbReference type="AlphaFoldDB" id="A0A845MB11"/>
<dbReference type="RefSeq" id="WP_161337560.1">
    <property type="nucleotide sequence ID" value="NZ_JBHSDG010000002.1"/>
</dbReference>
<dbReference type="PANTHER" id="PTHR42704">
    <property type="entry name" value="RIBULOSE BISPHOSPHATE CARBOXYLASE"/>
    <property type="match status" value="1"/>
</dbReference>
<dbReference type="SUPFAM" id="SSF51649">
    <property type="entry name" value="RuBisCo, C-terminal domain"/>
    <property type="match status" value="1"/>
</dbReference>
<dbReference type="Gene3D" id="3.30.70.150">
    <property type="entry name" value="RuBisCO large subunit, N-terminal domain"/>
    <property type="match status" value="1"/>
</dbReference>
<evidence type="ECO:0000259" key="3">
    <source>
        <dbReference type="Pfam" id="PF02788"/>
    </source>
</evidence>
<dbReference type="InterPro" id="IPR033966">
    <property type="entry name" value="RuBisCO"/>
</dbReference>
<dbReference type="PANTHER" id="PTHR42704:SF17">
    <property type="entry name" value="RIBULOSE BISPHOSPHATE CARBOXYLASE LARGE CHAIN"/>
    <property type="match status" value="1"/>
</dbReference>
<feature type="domain" description="Ribulose bisphosphate carboxylase large subunit ferrodoxin-like N-terminal" evidence="3">
    <location>
        <begin position="14"/>
        <end position="122"/>
    </location>
</feature>
<dbReference type="OrthoDB" id="9764279at2"/>
<sequence>MARFTAKYEIESPIGIGRAAEVLAGEQSSGTFVRLAAETDELRERSRARVERVDVLNISEQPSLPTRRRGSQYERGIVTVSWPVATIGNSLPNLLATIAGNLFELAEISAIRLLDVDLPREFVEACPGPKFGVTGTRRLAGVEEGLMVGTIIKPSVGFSPDDTAALVKQLAEADIDFIKDDELQANGPNCPLEDRAREVMRVLNDHQEKTGKKVMYAFNITDEVEEMWRHAETIQSLGGSCLMVSLHSVGLAGMRALRDHCDLPLHGHRNGWGLYSRSPDIGISYVAWQKLWRLAGADHLHVNGLGNKFTESDSVVAESARAVQAPVCEDGPTYAAMPVYSSGQTAWQIAPSRDILGSDDFIFCAGGGIMSHPSGPAAGVTALRQAAMAAREGINVEEFAKSHRELSEALERFEKPTLTKT</sequence>
<proteinExistence type="inferred from homology"/>
<organism evidence="4 5">
    <name type="scientific">Sneathiella chungangensis</name>
    <dbReference type="NCBI Taxonomy" id="1418234"/>
    <lineage>
        <taxon>Bacteria</taxon>
        <taxon>Pseudomonadati</taxon>
        <taxon>Pseudomonadota</taxon>
        <taxon>Alphaproteobacteria</taxon>
        <taxon>Sneathiellales</taxon>
        <taxon>Sneathiellaceae</taxon>
        <taxon>Sneathiella</taxon>
    </lineage>
</organism>
<comment type="caution">
    <text evidence="4">The sequence shown here is derived from an EMBL/GenBank/DDBJ whole genome shotgun (WGS) entry which is preliminary data.</text>
</comment>
<name>A0A845MB11_9PROT</name>
<dbReference type="GO" id="GO:0016984">
    <property type="term" value="F:ribulose-bisphosphate carboxylase activity"/>
    <property type="evidence" value="ECO:0007669"/>
    <property type="project" value="InterPro"/>
</dbReference>
<dbReference type="SUPFAM" id="SSF54966">
    <property type="entry name" value="RuBisCO, large subunit, small (N-terminal) domain"/>
    <property type="match status" value="1"/>
</dbReference>